<protein>
    <recommendedName>
        <fullName evidence="4">ADP-ribosylglycohydrolase family protein</fullName>
    </recommendedName>
</protein>
<dbReference type="InterPro" id="IPR036705">
    <property type="entry name" value="Ribosyl_crysJ1_sf"/>
</dbReference>
<dbReference type="EMBL" id="QUWK01000005">
    <property type="protein sequence ID" value="RFU95191.1"/>
    <property type="molecule type" value="Genomic_DNA"/>
</dbReference>
<dbReference type="InterPro" id="IPR005502">
    <property type="entry name" value="Ribosyl_crysJ1"/>
</dbReference>
<dbReference type="Proteomes" id="UP000264002">
    <property type="component" value="Unassembled WGS sequence"/>
</dbReference>
<keyword evidence="1" id="KW-0460">Magnesium</keyword>
<organism evidence="2 3">
    <name type="scientific">Sphaerochaeta halotolerans</name>
    <dbReference type="NCBI Taxonomy" id="2293840"/>
    <lineage>
        <taxon>Bacteria</taxon>
        <taxon>Pseudomonadati</taxon>
        <taxon>Spirochaetota</taxon>
        <taxon>Spirochaetia</taxon>
        <taxon>Spirochaetales</taxon>
        <taxon>Sphaerochaetaceae</taxon>
        <taxon>Sphaerochaeta</taxon>
    </lineage>
</organism>
<reference evidence="3" key="1">
    <citation type="submission" date="2018-08" db="EMBL/GenBank/DDBJ databases">
        <authorList>
            <person name="Grouzdev D.S."/>
            <person name="Krutkina M.S."/>
        </authorList>
    </citation>
    <scope>NUCLEOTIDE SEQUENCE [LARGE SCALE GENOMIC DNA]</scope>
    <source>
        <strain evidence="3">4-11</strain>
    </source>
</reference>
<proteinExistence type="predicted"/>
<dbReference type="Gene3D" id="1.10.3290.10">
    <property type="entry name" value="Fido-like domain"/>
    <property type="match status" value="1"/>
</dbReference>
<name>A0A372MHD2_9SPIR</name>
<dbReference type="GO" id="GO:0046872">
    <property type="term" value="F:metal ion binding"/>
    <property type="evidence" value="ECO:0007669"/>
    <property type="project" value="UniProtKB-KW"/>
</dbReference>
<evidence type="ECO:0000313" key="3">
    <source>
        <dbReference type="Proteomes" id="UP000264002"/>
    </source>
</evidence>
<evidence type="ECO:0000256" key="1">
    <source>
        <dbReference type="PIRSR" id="PIRSR605502-1"/>
    </source>
</evidence>
<comment type="cofactor">
    <cofactor evidence="1">
        <name>Mg(2+)</name>
        <dbReference type="ChEBI" id="CHEBI:18420"/>
    </cofactor>
    <text evidence="1">Binds 2 magnesium ions per subunit.</text>
</comment>
<keyword evidence="1" id="KW-0479">Metal-binding</keyword>
<keyword evidence="3" id="KW-1185">Reference proteome</keyword>
<evidence type="ECO:0000313" key="2">
    <source>
        <dbReference type="EMBL" id="RFU95191.1"/>
    </source>
</evidence>
<dbReference type="InterPro" id="IPR036597">
    <property type="entry name" value="Fido-like_dom_sf"/>
</dbReference>
<dbReference type="Pfam" id="PF03747">
    <property type="entry name" value="ADP_ribosyl_GH"/>
    <property type="match status" value="1"/>
</dbReference>
<evidence type="ECO:0008006" key="4">
    <source>
        <dbReference type="Google" id="ProtNLM"/>
    </source>
</evidence>
<gene>
    <name evidence="2" type="ORF">DYP60_06080</name>
</gene>
<accession>A0A372MHD2</accession>
<dbReference type="SUPFAM" id="SSF101478">
    <property type="entry name" value="ADP-ribosylglycohydrolase"/>
    <property type="match status" value="1"/>
</dbReference>
<reference evidence="2 3" key="2">
    <citation type="submission" date="2018-09" db="EMBL/GenBank/DDBJ databases">
        <title>Genome of Sphaerochaeta halotolerans strain 4-11.</title>
        <authorList>
            <person name="Nazina T.N."/>
            <person name="Sokolova D.S."/>
        </authorList>
    </citation>
    <scope>NUCLEOTIDE SEQUENCE [LARGE SCALE GENOMIC DNA]</scope>
    <source>
        <strain evidence="2 3">4-11</strain>
    </source>
</reference>
<sequence length="473" mass="52167">MGSNWIIPDHANKPIDARTHIEKHYKGIVYDFQAVDALKQAIDNHRPFSATLARTLHENLLVEWTYHSNAIEWNTLTLTETKVVLEGLTIGGKTMVEHLEEMKGINTSGQALDSRGVASFSAPRDGVSYLAFPALAPERNHHADSFPLAPLGNEAQRDSSFPGTYAIVGIMSIQERANGALLGLFVGDGFGSQCDGLSKETLQEEGINTLQEVFSLEHLRSDCGISGEVSDLALLLSMSLLSNQGLDADHFHALVNRYREEREEGYPLDAYRAALPLSVVVAIAGIELKQKQVRDIALNVASLFCEDSLEKEAVAFFSHCLYLLINEEVFDAEKLVHDLLTQRGGKNLDEQLTSLLSRARKPELILSGNHTLKETLLLVFHTVLHAPNFEQGMSDIARMGGDARLAGGLYGALQGALRGPDLFPDHWIDELVSSSAVEQAIKKQTLFKRETIKMERLALTMSERLLNATVFGR</sequence>
<dbReference type="Gene3D" id="1.10.4080.10">
    <property type="entry name" value="ADP-ribosylation/Crystallin J1"/>
    <property type="match status" value="1"/>
</dbReference>
<dbReference type="AlphaFoldDB" id="A0A372MHD2"/>
<comment type="caution">
    <text evidence="2">The sequence shown here is derived from an EMBL/GenBank/DDBJ whole genome shotgun (WGS) entry which is preliminary data.</text>
</comment>
<feature type="binding site" evidence="1">
    <location>
        <position position="402"/>
    </location>
    <ligand>
        <name>Mg(2+)</name>
        <dbReference type="ChEBI" id="CHEBI:18420"/>
        <label>1</label>
    </ligand>
</feature>